<dbReference type="AlphaFoldDB" id="M8BJE1"/>
<protein>
    <recommendedName>
        <fullName evidence="2">KIB1-4 beta-propeller domain-containing protein</fullName>
    </recommendedName>
</protein>
<name>M8BJE1_AEGTA</name>
<reference evidence="3" key="1">
    <citation type="submission" date="2015-06" db="UniProtKB">
        <authorList>
            <consortium name="EnsemblPlants"/>
        </authorList>
    </citation>
    <scope>IDENTIFICATION</scope>
</reference>
<dbReference type="EnsemblPlants" id="EMT22084">
    <property type="protein sequence ID" value="EMT22084"/>
    <property type="gene ID" value="F775_01153"/>
</dbReference>
<dbReference type="Pfam" id="PF03478">
    <property type="entry name" value="Beta-prop_KIB1-4"/>
    <property type="match status" value="1"/>
</dbReference>
<dbReference type="InterPro" id="IPR036047">
    <property type="entry name" value="F-box-like_dom_sf"/>
</dbReference>
<feature type="region of interest" description="Disordered" evidence="1">
    <location>
        <begin position="204"/>
        <end position="244"/>
    </location>
</feature>
<dbReference type="InterPro" id="IPR005174">
    <property type="entry name" value="KIB1-4_b-propeller"/>
</dbReference>
<feature type="domain" description="KIB1-4 beta-propeller" evidence="2">
    <location>
        <begin position="59"/>
        <end position="182"/>
    </location>
</feature>
<evidence type="ECO:0000256" key="1">
    <source>
        <dbReference type="SAM" id="MobiDB-lite"/>
    </source>
</evidence>
<sequence>MASWADLPLDPLDLVVAGLANPADRARSRAVCRSWHSAVRRHGPQTAQLPWIVFFYDLSGSANEWLLFGIYYRTPKLIDNYVLHNIFSGERVSLTELDATLHRAYRISKFQMRSTAHDFMAVVTTNENHPLIVILSGKGVWLPEPRAVPYVYIVNIAFCGDKLYGISKAEDLIPFDLGLDEDGRPMVTIGRHVIRRPLDYYGWDDDYNDDDEDDEDDEDDDVGGEDEEEVDIDVAADDEDEDEEKMKEAEAVLDVTAAADNVVVNDFHEEEGPNDDDDDGRSDFNYRNISHDGLMHEKEYTRWHLVQSRGELFMVGIPMVGIHVRFERFPALYASCDTSGHLSASVD</sequence>
<dbReference type="SUPFAM" id="SSF81383">
    <property type="entry name" value="F-box domain"/>
    <property type="match status" value="1"/>
</dbReference>
<organism evidence="3">
    <name type="scientific">Aegilops tauschii</name>
    <name type="common">Tausch's goatgrass</name>
    <name type="synonym">Aegilops squarrosa</name>
    <dbReference type="NCBI Taxonomy" id="37682"/>
    <lineage>
        <taxon>Eukaryota</taxon>
        <taxon>Viridiplantae</taxon>
        <taxon>Streptophyta</taxon>
        <taxon>Embryophyta</taxon>
        <taxon>Tracheophyta</taxon>
        <taxon>Spermatophyta</taxon>
        <taxon>Magnoliopsida</taxon>
        <taxon>Liliopsida</taxon>
        <taxon>Poales</taxon>
        <taxon>Poaceae</taxon>
        <taxon>BOP clade</taxon>
        <taxon>Pooideae</taxon>
        <taxon>Triticodae</taxon>
        <taxon>Triticeae</taxon>
        <taxon>Triticinae</taxon>
        <taxon>Aegilops</taxon>
    </lineage>
</organism>
<feature type="compositionally biased region" description="Acidic residues" evidence="1">
    <location>
        <begin position="204"/>
        <end position="243"/>
    </location>
</feature>
<dbReference type="PANTHER" id="PTHR33110">
    <property type="entry name" value="F-BOX/KELCH-REPEAT PROTEIN-RELATED"/>
    <property type="match status" value="1"/>
</dbReference>
<proteinExistence type="predicted"/>
<evidence type="ECO:0000313" key="3">
    <source>
        <dbReference type="EnsemblPlants" id="EMT22084"/>
    </source>
</evidence>
<dbReference type="PANTHER" id="PTHR33110:SF114">
    <property type="entry name" value="F-BOX DOMAIN-CONTAINING PROTEIN"/>
    <property type="match status" value="1"/>
</dbReference>
<accession>M8BJE1</accession>
<evidence type="ECO:0000259" key="2">
    <source>
        <dbReference type="Pfam" id="PF03478"/>
    </source>
</evidence>